<sequence>MPLQFPGVFVRNKDFHLNLSLLAGYLGFTNTSEFRTWRRNGDAKQFLDNFLNEYKHSFGLTGASNSRDKAVRTDKVMNAYLNKTFHKSLDGIQKIADIPLTKEKPMIAYIFTIHAILHACTDRFDPSKNEDIHRVLYVLKYECKSSGESRQGKIGKERSDPAKTPEYYVDEKGTSLPETPARNENAAYHIPQAFQDMPIGPIIEPHDQPNETPSQVESVDPIDSIETGFKDMGADVPLPSFSDTERDAVIEHLTKDSMDFKMSLSEKTPMYISTTNRLFSISAAAAPPDPENKDASTEVENLSVDFLELQAQLNTAGAEEPSYLDACEELGFDPGKPKWGDLTLYPWQVTGVWWMIGQENKTINGGILGDEPGLGKTIQCLLLIAESAKRQSEGPYFPTLILVPSQLIDTWVDEITRHFNDELNLILFYGHIGPGGTSDLMRKRYTKTQKQLFDILDTLDDSDKNTAKTVVLSSYTTWHRRLLPRQMNPIPEQGCHSASARDMGKNTEQQATSAQKFADMVPAYNENKMEVDGTEDQADFENCTFWPENFVFERIILDESDAVKNIHTRIHRSVKAITTAHHWIVTATAMMNNAADLRGILSLLCREGFEEFAPPANEPRAGEVYEKSIVSDHHHLHLLNPDLSARTFVSGALEPTTGLTVLPRILNKIQLRRTMGSRMDLGPELGSITIGNQIPSYRVRTIDCPMTPIQLSQYINIHSSLVADLKSGKVNQSAESNDQTYEAGRFDMKIYRRLRHASFSFALDYLYRSATVKNEGNLATDIQKWRKTRGGGLVWLLSRIVQDVQVPAIPADRQWILGYMTNMTPKFPTFLAILNEVVIQRKRRLLVFTAYTTCQFLVEGYVKLLALEVLSLRAGMSMTDRDSVVAKFNNPESGVQILIATYSTCSVGLNLHQNCSDVVMLEPAIDYNATFHAIGRVHRLGQTQPQNIWILSGANTFDRFVEFKSTMKMVSQIVGMGPNVFTDLVPERTQAERDRNGHNAEGVVASDVSSLLNAKAAQIIQQLLGQETSRLDWEDVTDLGLSPLQFGQIAALKHALPYAPPISCFTKLLSIRTQANETPKTGKAETAAEPESHKSSEIIIDSTDCEPEVALSLEPLEDGASSEPSLLSAPHGTLSMDLDVDLDKEFNKNVDIGEAQNGKEIKGREKRKASTDDYNQSAKKSCYTFQTKNQLFRY</sequence>
<evidence type="ECO:0000256" key="1">
    <source>
        <dbReference type="ARBA" id="ARBA00022741"/>
    </source>
</evidence>
<dbReference type="InterPro" id="IPR050628">
    <property type="entry name" value="SNF2_RAD54_helicase_TF"/>
</dbReference>
<dbReference type="CDD" id="cd18793">
    <property type="entry name" value="SF2_C_SNF"/>
    <property type="match status" value="1"/>
</dbReference>
<dbReference type="PANTHER" id="PTHR45626">
    <property type="entry name" value="TRANSCRIPTION TERMINATION FACTOR 2-RELATED"/>
    <property type="match status" value="1"/>
</dbReference>
<dbReference type="EMBL" id="CP120629">
    <property type="protein sequence ID" value="WEW60075.1"/>
    <property type="molecule type" value="Genomic_DNA"/>
</dbReference>
<dbReference type="Gene3D" id="3.40.50.300">
    <property type="entry name" value="P-loop containing nucleotide triphosphate hydrolases"/>
    <property type="match status" value="1"/>
</dbReference>
<dbReference type="SUPFAM" id="SSF52540">
    <property type="entry name" value="P-loop containing nucleoside triphosphate hydrolases"/>
    <property type="match status" value="2"/>
</dbReference>
<evidence type="ECO:0000313" key="8">
    <source>
        <dbReference type="Proteomes" id="UP001219355"/>
    </source>
</evidence>
<feature type="domain" description="Helicase C-terminal" evidence="6">
    <location>
        <begin position="856"/>
        <end position="941"/>
    </location>
</feature>
<dbReference type="SMART" id="SM00490">
    <property type="entry name" value="HELICc"/>
    <property type="match status" value="1"/>
</dbReference>
<dbReference type="Pfam" id="PF00271">
    <property type="entry name" value="Helicase_C"/>
    <property type="match status" value="1"/>
</dbReference>
<evidence type="ECO:0000259" key="6">
    <source>
        <dbReference type="SMART" id="SM00490"/>
    </source>
</evidence>
<evidence type="ECO:0000256" key="3">
    <source>
        <dbReference type="ARBA" id="ARBA00022840"/>
    </source>
</evidence>
<evidence type="ECO:0000259" key="5">
    <source>
        <dbReference type="SMART" id="SM00487"/>
    </source>
</evidence>
<dbReference type="InterPro" id="IPR001650">
    <property type="entry name" value="Helicase_C-like"/>
</dbReference>
<dbReference type="InterPro" id="IPR049730">
    <property type="entry name" value="SNF2/RAD54-like_C"/>
</dbReference>
<evidence type="ECO:0000313" key="7">
    <source>
        <dbReference type="EMBL" id="WEW60075.1"/>
    </source>
</evidence>
<feature type="compositionally biased region" description="Basic and acidic residues" evidence="4">
    <location>
        <begin position="148"/>
        <end position="173"/>
    </location>
</feature>
<gene>
    <name evidence="7" type="ORF">PRK78_005559</name>
</gene>
<dbReference type="InterPro" id="IPR038718">
    <property type="entry name" value="SNF2-like_sf"/>
</dbReference>
<keyword evidence="8" id="KW-1185">Reference proteome</keyword>
<accession>A0AAF0DJV7</accession>
<dbReference type="GO" id="GO:0005524">
    <property type="term" value="F:ATP binding"/>
    <property type="evidence" value="ECO:0007669"/>
    <property type="project" value="UniProtKB-KW"/>
</dbReference>
<dbReference type="GO" id="GO:0008094">
    <property type="term" value="F:ATP-dependent activity, acting on DNA"/>
    <property type="evidence" value="ECO:0007669"/>
    <property type="project" value="TreeGrafter"/>
</dbReference>
<feature type="domain" description="Helicase ATP-binding" evidence="5">
    <location>
        <begin position="340"/>
        <end position="625"/>
    </location>
</feature>
<evidence type="ECO:0000256" key="2">
    <source>
        <dbReference type="ARBA" id="ARBA00022801"/>
    </source>
</evidence>
<dbReference type="Gene3D" id="3.40.50.10810">
    <property type="entry name" value="Tandem AAA-ATPase domain"/>
    <property type="match status" value="2"/>
</dbReference>
<proteinExistence type="predicted"/>
<keyword evidence="1" id="KW-0547">Nucleotide-binding</keyword>
<dbReference type="PANTHER" id="PTHR45626:SF51">
    <property type="entry name" value="SNF2-RELATED DOMAIN-CONTAINING PROTEIN"/>
    <property type="match status" value="1"/>
</dbReference>
<organism evidence="7 8">
    <name type="scientific">Emydomyces testavorans</name>
    <dbReference type="NCBI Taxonomy" id="2070801"/>
    <lineage>
        <taxon>Eukaryota</taxon>
        <taxon>Fungi</taxon>
        <taxon>Dikarya</taxon>
        <taxon>Ascomycota</taxon>
        <taxon>Pezizomycotina</taxon>
        <taxon>Eurotiomycetes</taxon>
        <taxon>Eurotiomycetidae</taxon>
        <taxon>Onygenales</taxon>
        <taxon>Nannizziopsiaceae</taxon>
        <taxon>Emydomyces</taxon>
    </lineage>
</organism>
<keyword evidence="3" id="KW-0067">ATP-binding</keyword>
<dbReference type="Proteomes" id="UP001219355">
    <property type="component" value="Chromosome 3"/>
</dbReference>
<keyword evidence="2" id="KW-0378">Hydrolase</keyword>
<dbReference type="GO" id="GO:0006281">
    <property type="term" value="P:DNA repair"/>
    <property type="evidence" value="ECO:0007669"/>
    <property type="project" value="TreeGrafter"/>
</dbReference>
<name>A0AAF0DJV7_9EURO</name>
<dbReference type="SMART" id="SM00487">
    <property type="entry name" value="DEXDc"/>
    <property type="match status" value="1"/>
</dbReference>
<dbReference type="GO" id="GO:0016787">
    <property type="term" value="F:hydrolase activity"/>
    <property type="evidence" value="ECO:0007669"/>
    <property type="project" value="UniProtKB-KW"/>
</dbReference>
<feature type="region of interest" description="Disordered" evidence="4">
    <location>
        <begin position="148"/>
        <end position="181"/>
    </location>
</feature>
<dbReference type="InterPro" id="IPR014001">
    <property type="entry name" value="Helicase_ATP-bd"/>
</dbReference>
<dbReference type="GO" id="GO:0005634">
    <property type="term" value="C:nucleus"/>
    <property type="evidence" value="ECO:0007669"/>
    <property type="project" value="TreeGrafter"/>
</dbReference>
<dbReference type="AlphaFoldDB" id="A0AAF0DJV7"/>
<reference evidence="7" key="1">
    <citation type="submission" date="2023-03" db="EMBL/GenBank/DDBJ databases">
        <title>Emydomyces testavorans Genome Sequence.</title>
        <authorList>
            <person name="Hoyer L."/>
        </authorList>
    </citation>
    <scope>NUCLEOTIDE SEQUENCE</scope>
    <source>
        <strain evidence="7">16-2883</strain>
    </source>
</reference>
<dbReference type="InterPro" id="IPR000330">
    <property type="entry name" value="SNF2_N"/>
</dbReference>
<evidence type="ECO:0000256" key="4">
    <source>
        <dbReference type="SAM" id="MobiDB-lite"/>
    </source>
</evidence>
<protein>
    <submittedName>
        <fullName evidence="7">Uncharacterized protein</fullName>
    </submittedName>
</protein>
<feature type="region of interest" description="Disordered" evidence="4">
    <location>
        <begin position="489"/>
        <end position="512"/>
    </location>
</feature>
<feature type="region of interest" description="Disordered" evidence="4">
    <location>
        <begin position="1076"/>
        <end position="1095"/>
    </location>
</feature>
<dbReference type="Pfam" id="PF00176">
    <property type="entry name" value="SNF2-rel_dom"/>
    <property type="match status" value="1"/>
</dbReference>
<dbReference type="InterPro" id="IPR027417">
    <property type="entry name" value="P-loop_NTPase"/>
</dbReference>